<dbReference type="GO" id="GO:0043856">
    <property type="term" value="F:anti-sigma factor antagonist activity"/>
    <property type="evidence" value="ECO:0007669"/>
    <property type="project" value="InterPro"/>
</dbReference>
<dbReference type="EMBL" id="MFIX01000091">
    <property type="protein sequence ID" value="OGG05108.1"/>
    <property type="molecule type" value="Genomic_DNA"/>
</dbReference>
<dbReference type="InterPro" id="IPR003658">
    <property type="entry name" value="Anti-sigma_ant"/>
</dbReference>
<dbReference type="PROSITE" id="PS50801">
    <property type="entry name" value="STAS"/>
    <property type="match status" value="1"/>
</dbReference>
<dbReference type="AlphaFoldDB" id="A0A1F5YY40"/>
<evidence type="ECO:0000256" key="2">
    <source>
        <dbReference type="RuleBase" id="RU003749"/>
    </source>
</evidence>
<evidence type="ECO:0000313" key="5">
    <source>
        <dbReference type="Proteomes" id="UP000179129"/>
    </source>
</evidence>
<evidence type="ECO:0000259" key="3">
    <source>
        <dbReference type="PROSITE" id="PS50801"/>
    </source>
</evidence>
<dbReference type="SUPFAM" id="SSF52091">
    <property type="entry name" value="SpoIIaa-like"/>
    <property type="match status" value="1"/>
</dbReference>
<dbReference type="Gene3D" id="3.30.750.24">
    <property type="entry name" value="STAS domain"/>
    <property type="match status" value="1"/>
</dbReference>
<sequence>MSKGRKKLQVKVLDGNDSAVISVSGDVDLYSSPEMRKAITQLCKKKVTPIVVNLSGVDYMDSSGVATLVEGLQLTGKYKGIFRIACLSQGVREVFELARLDRVFSIFDTLDEALKT</sequence>
<dbReference type="InterPro" id="IPR002645">
    <property type="entry name" value="STAS_dom"/>
</dbReference>
<dbReference type="InterPro" id="IPR036513">
    <property type="entry name" value="STAS_dom_sf"/>
</dbReference>
<accession>A0A1F5YY40</accession>
<reference evidence="4 5" key="1">
    <citation type="journal article" date="2016" name="Nat. Commun.">
        <title>Thousands of microbial genomes shed light on interconnected biogeochemical processes in an aquifer system.</title>
        <authorList>
            <person name="Anantharaman K."/>
            <person name="Brown C.T."/>
            <person name="Hug L.A."/>
            <person name="Sharon I."/>
            <person name="Castelle C.J."/>
            <person name="Probst A.J."/>
            <person name="Thomas B.C."/>
            <person name="Singh A."/>
            <person name="Wilkins M.J."/>
            <person name="Karaoz U."/>
            <person name="Brodie E.L."/>
            <person name="Williams K.H."/>
            <person name="Hubbard S.S."/>
            <person name="Banfield J.F."/>
        </authorList>
    </citation>
    <scope>NUCLEOTIDE SEQUENCE [LARGE SCALE GENOMIC DNA]</scope>
</reference>
<dbReference type="Proteomes" id="UP000179129">
    <property type="component" value="Unassembled WGS sequence"/>
</dbReference>
<dbReference type="PANTHER" id="PTHR33495">
    <property type="entry name" value="ANTI-SIGMA FACTOR ANTAGONIST TM_1081-RELATED-RELATED"/>
    <property type="match status" value="1"/>
</dbReference>
<comment type="similarity">
    <text evidence="1 2">Belongs to the anti-sigma-factor antagonist family.</text>
</comment>
<protein>
    <recommendedName>
        <fullName evidence="2">Anti-sigma factor antagonist</fullName>
    </recommendedName>
</protein>
<evidence type="ECO:0000256" key="1">
    <source>
        <dbReference type="ARBA" id="ARBA00009013"/>
    </source>
</evidence>
<comment type="caution">
    <text evidence="4">The sequence shown here is derived from an EMBL/GenBank/DDBJ whole genome shotgun (WGS) entry which is preliminary data.</text>
</comment>
<feature type="domain" description="STAS" evidence="3">
    <location>
        <begin position="8"/>
        <end position="116"/>
    </location>
</feature>
<name>A0A1F5YY40_9BACT</name>
<dbReference type="STRING" id="1817867.A3F83_10275"/>
<organism evidence="4 5">
    <name type="scientific">Candidatus Glassbacteria bacterium RIFCSPLOWO2_12_FULL_58_11</name>
    <dbReference type="NCBI Taxonomy" id="1817867"/>
    <lineage>
        <taxon>Bacteria</taxon>
        <taxon>Candidatus Glassiibacteriota</taxon>
    </lineage>
</organism>
<proteinExistence type="inferred from homology"/>
<dbReference type="CDD" id="cd07043">
    <property type="entry name" value="STAS_anti-anti-sigma_factors"/>
    <property type="match status" value="1"/>
</dbReference>
<gene>
    <name evidence="4" type="ORF">A3F83_10275</name>
</gene>
<evidence type="ECO:0000313" key="4">
    <source>
        <dbReference type="EMBL" id="OGG05108.1"/>
    </source>
</evidence>
<dbReference type="Pfam" id="PF01740">
    <property type="entry name" value="STAS"/>
    <property type="match status" value="1"/>
</dbReference>
<dbReference type="NCBIfam" id="TIGR00377">
    <property type="entry name" value="ant_ant_sig"/>
    <property type="match status" value="1"/>
</dbReference>